<sequence length="165" mass="18892">MKMKISSQTLFVISSVFIFLVSSLIWYLILYQAIGFFIGLIILSFFIFLAFWQNLLAFRRAGELIGLKSKKQIFIISIIFVLGFSELVWSISFMPFSFFILGGILAVIFGVTLDIYTEYFKKLVNNNSPDFSGKIKKVIIRDITAGVILITIFIFISPWLPPKAY</sequence>
<evidence type="ECO:0000256" key="1">
    <source>
        <dbReference type="SAM" id="Phobius"/>
    </source>
</evidence>
<feature type="transmembrane region" description="Helical" evidence="1">
    <location>
        <begin position="98"/>
        <end position="117"/>
    </location>
</feature>
<reference evidence="2 3" key="1">
    <citation type="journal article" date="2016" name="Nat. Commun.">
        <title>Thousands of microbial genomes shed light on interconnected biogeochemical processes in an aquifer system.</title>
        <authorList>
            <person name="Anantharaman K."/>
            <person name="Brown C.T."/>
            <person name="Hug L.A."/>
            <person name="Sharon I."/>
            <person name="Castelle C.J."/>
            <person name="Probst A.J."/>
            <person name="Thomas B.C."/>
            <person name="Singh A."/>
            <person name="Wilkins M.J."/>
            <person name="Karaoz U."/>
            <person name="Brodie E.L."/>
            <person name="Williams K.H."/>
            <person name="Hubbard S.S."/>
            <person name="Banfield J.F."/>
        </authorList>
    </citation>
    <scope>NUCLEOTIDE SEQUENCE [LARGE SCALE GENOMIC DNA]</scope>
</reference>
<feature type="transmembrane region" description="Helical" evidence="1">
    <location>
        <begin position="138"/>
        <end position="160"/>
    </location>
</feature>
<feature type="transmembrane region" description="Helical" evidence="1">
    <location>
        <begin position="9"/>
        <end position="28"/>
    </location>
</feature>
<comment type="caution">
    <text evidence="2">The sequence shown here is derived from an EMBL/GenBank/DDBJ whole genome shotgun (WGS) entry which is preliminary data.</text>
</comment>
<dbReference type="EMBL" id="MEYK01000031">
    <property type="protein sequence ID" value="OGD24861.1"/>
    <property type="molecule type" value="Genomic_DNA"/>
</dbReference>
<protein>
    <submittedName>
        <fullName evidence="2">Uncharacterized protein</fullName>
    </submittedName>
</protein>
<name>A0A1F5B2M8_9BACT</name>
<keyword evidence="1" id="KW-0812">Transmembrane</keyword>
<dbReference type="AlphaFoldDB" id="A0A1F5B2M8"/>
<organism evidence="2 3">
    <name type="scientific">Candidatus Azambacteria bacterium RIFCSPHIGHO2_01_FULL_40_24</name>
    <dbReference type="NCBI Taxonomy" id="1797301"/>
    <lineage>
        <taxon>Bacteria</taxon>
        <taxon>Candidatus Azamiibacteriota</taxon>
    </lineage>
</organism>
<evidence type="ECO:0000313" key="3">
    <source>
        <dbReference type="Proteomes" id="UP000176431"/>
    </source>
</evidence>
<dbReference type="Proteomes" id="UP000176431">
    <property type="component" value="Unassembled WGS sequence"/>
</dbReference>
<proteinExistence type="predicted"/>
<evidence type="ECO:0000313" key="2">
    <source>
        <dbReference type="EMBL" id="OGD24861.1"/>
    </source>
</evidence>
<keyword evidence="1" id="KW-0472">Membrane</keyword>
<accession>A0A1F5B2M8</accession>
<gene>
    <name evidence="2" type="ORF">A2819_00635</name>
</gene>
<keyword evidence="1" id="KW-1133">Transmembrane helix</keyword>
<feature type="transmembrane region" description="Helical" evidence="1">
    <location>
        <begin position="73"/>
        <end position="92"/>
    </location>
</feature>
<feature type="transmembrane region" description="Helical" evidence="1">
    <location>
        <begin position="34"/>
        <end position="52"/>
    </location>
</feature>